<evidence type="ECO:0000313" key="2">
    <source>
        <dbReference type="EMBL" id="MBC8537296.1"/>
    </source>
</evidence>
<reference evidence="2" key="1">
    <citation type="submission" date="2020-08" db="EMBL/GenBank/DDBJ databases">
        <title>Genome public.</title>
        <authorList>
            <person name="Liu C."/>
            <person name="Sun Q."/>
        </authorList>
    </citation>
    <scope>NUCLEOTIDE SEQUENCE</scope>
    <source>
        <strain evidence="2">BX7</strain>
    </source>
</reference>
<feature type="coiled-coil region" evidence="1">
    <location>
        <begin position="35"/>
        <end position="70"/>
    </location>
</feature>
<accession>A0A926DG88</accession>
<keyword evidence="3" id="KW-1185">Reference proteome</keyword>
<organism evidence="2 3">
    <name type="scientific">Feifania hominis</name>
    <dbReference type="NCBI Taxonomy" id="2763660"/>
    <lineage>
        <taxon>Bacteria</taxon>
        <taxon>Bacillati</taxon>
        <taxon>Bacillota</taxon>
        <taxon>Clostridia</taxon>
        <taxon>Eubacteriales</taxon>
        <taxon>Feifaniaceae</taxon>
        <taxon>Feifania</taxon>
    </lineage>
</organism>
<sequence>MEMADYRQSREIEREILFPASTKQRKIAQKNRKYYEANKEKIAQHKREYYEANKEKIAQYQREYRKRKKQNAV</sequence>
<dbReference type="EMBL" id="JACRSP010000007">
    <property type="protein sequence ID" value="MBC8537296.1"/>
    <property type="molecule type" value="Genomic_DNA"/>
</dbReference>
<proteinExistence type="predicted"/>
<dbReference type="AlphaFoldDB" id="A0A926DG88"/>
<comment type="caution">
    <text evidence="2">The sequence shown here is derived from an EMBL/GenBank/DDBJ whole genome shotgun (WGS) entry which is preliminary data.</text>
</comment>
<protein>
    <submittedName>
        <fullName evidence="2">Uncharacterized protein</fullName>
    </submittedName>
</protein>
<gene>
    <name evidence="2" type="ORF">H8695_11410</name>
</gene>
<evidence type="ECO:0000313" key="3">
    <source>
        <dbReference type="Proteomes" id="UP000620366"/>
    </source>
</evidence>
<dbReference type="RefSeq" id="WP_249301839.1">
    <property type="nucleotide sequence ID" value="NZ_JACRSP010000007.1"/>
</dbReference>
<dbReference type="Proteomes" id="UP000620366">
    <property type="component" value="Unassembled WGS sequence"/>
</dbReference>
<keyword evidence="1" id="KW-0175">Coiled coil</keyword>
<evidence type="ECO:0000256" key="1">
    <source>
        <dbReference type="SAM" id="Coils"/>
    </source>
</evidence>
<name>A0A926DG88_9FIRM</name>